<proteinExistence type="predicted"/>
<gene>
    <name evidence="1" type="ORF">FHS88_003544</name>
</gene>
<accession>A0A840Y4V5</accession>
<evidence type="ECO:0000313" key="1">
    <source>
        <dbReference type="EMBL" id="MBB5691387.1"/>
    </source>
</evidence>
<organism evidence="1 2">
    <name type="scientific">Neoroseomonas alkaliterrae</name>
    <dbReference type="NCBI Taxonomy" id="1452450"/>
    <lineage>
        <taxon>Bacteria</taxon>
        <taxon>Pseudomonadati</taxon>
        <taxon>Pseudomonadota</taxon>
        <taxon>Alphaproteobacteria</taxon>
        <taxon>Acetobacterales</taxon>
        <taxon>Acetobacteraceae</taxon>
        <taxon>Neoroseomonas</taxon>
    </lineage>
</organism>
<protein>
    <submittedName>
        <fullName evidence="1">Uncharacterized protein</fullName>
    </submittedName>
</protein>
<sequence>MAEILAYTFEIKDQNGSVIGDVKVYAEDATGGVNFRFDTTLPDGYRIDLNGFFVDTGGDGGAIRAFGTKSNNMNGGNNDGYDYAIALGSVGGNDADFVDGTRFMAGITVADLAGSDAGLRATSYGLDGEGSLKLVAEYTPPPPPPGDDFPLWGQDISNTILVFNTTAGDEKPKPEGDGYYTVKIDNWPNPADDDLDNSIGDIIAWLEAHDPIFMQEQYDASELLMGVIIKGGNQDTNFYAFGDNNLNGTLPDDPPAGLGLTWDGSDNPQPANAVDVSYTYESVLGV</sequence>
<reference evidence="1 2" key="1">
    <citation type="submission" date="2020-08" db="EMBL/GenBank/DDBJ databases">
        <title>Genomic Encyclopedia of Type Strains, Phase IV (KMG-IV): sequencing the most valuable type-strain genomes for metagenomic binning, comparative biology and taxonomic classification.</title>
        <authorList>
            <person name="Goeker M."/>
        </authorList>
    </citation>
    <scope>NUCLEOTIDE SEQUENCE [LARGE SCALE GENOMIC DNA]</scope>
    <source>
        <strain evidence="1 2">DSM 25895</strain>
    </source>
</reference>
<name>A0A840Y4V5_9PROT</name>
<dbReference type="EMBL" id="JACIJE010000012">
    <property type="protein sequence ID" value="MBB5691387.1"/>
    <property type="molecule type" value="Genomic_DNA"/>
</dbReference>
<evidence type="ECO:0000313" key="2">
    <source>
        <dbReference type="Proteomes" id="UP000562254"/>
    </source>
</evidence>
<keyword evidence="2" id="KW-1185">Reference proteome</keyword>
<dbReference type="RefSeq" id="WP_184486779.1">
    <property type="nucleotide sequence ID" value="NZ_JAAEDJ010000296.1"/>
</dbReference>
<dbReference type="AlphaFoldDB" id="A0A840Y4V5"/>
<dbReference type="Proteomes" id="UP000562254">
    <property type="component" value="Unassembled WGS sequence"/>
</dbReference>
<comment type="caution">
    <text evidence="1">The sequence shown here is derived from an EMBL/GenBank/DDBJ whole genome shotgun (WGS) entry which is preliminary data.</text>
</comment>